<gene>
    <name evidence="4" type="ORF">BC781_11048</name>
</gene>
<keyword evidence="1" id="KW-0812">Transmembrane</keyword>
<dbReference type="Gene3D" id="2.60.40.3140">
    <property type="match status" value="1"/>
</dbReference>
<organism evidence="4 5">
    <name type="scientific">Sediminitomix flava</name>
    <dbReference type="NCBI Taxonomy" id="379075"/>
    <lineage>
        <taxon>Bacteria</taxon>
        <taxon>Pseudomonadati</taxon>
        <taxon>Bacteroidota</taxon>
        <taxon>Cytophagia</taxon>
        <taxon>Cytophagales</taxon>
        <taxon>Flammeovirgaceae</taxon>
        <taxon>Sediminitomix</taxon>
    </lineage>
</organism>
<keyword evidence="5" id="KW-1185">Reference proteome</keyword>
<evidence type="ECO:0000256" key="1">
    <source>
        <dbReference type="SAM" id="Phobius"/>
    </source>
</evidence>
<dbReference type="OrthoDB" id="8595007at2"/>
<dbReference type="InterPro" id="IPR002931">
    <property type="entry name" value="Transglutaminase-like"/>
</dbReference>
<feature type="domain" description="Transglutaminase-like" evidence="2">
    <location>
        <begin position="298"/>
        <end position="398"/>
    </location>
</feature>
<name>A0A315YY74_SEDFL</name>
<evidence type="ECO:0000259" key="3">
    <source>
        <dbReference type="Pfam" id="PF12969"/>
    </source>
</evidence>
<dbReference type="Gene3D" id="3.10.620.30">
    <property type="match status" value="1"/>
</dbReference>
<dbReference type="AlphaFoldDB" id="A0A315YY74"/>
<feature type="transmembrane region" description="Helical" evidence="1">
    <location>
        <begin position="664"/>
        <end position="685"/>
    </location>
</feature>
<sequence>MNKRYIVQLIFNVFSSKRYFFKYLYFFVLVLLMSVTQTLAQVNLRGFEIATTPSWVKKYPKPKLEDNYKLDLVLIQSDEQYNHITKESFSHYYYYLNNIDGLNKIKSFFWKYEPSYQVCKVNVVNIHRGDRIIPMNTQLHTEFELYGKQIGGNRYDEDAKIKVFFEGVSVGDIIEIAYTIEGIQPDIYGKLERIHYSYQQKFRGKDIVRIVYSNDQPLFYRTLNYDVESKISIGSTYSSIEFESSNNKELNFPEVPQWYSTNRKIYFFESDSWEDYIKLNLKNFKLEEVPSKKVKDKVQELTKSITTKPDKINAILNYSQKDIHYLDYGLINPKRPETVLTQGFGDCKSKSLLTIKMLECLGIESWPLIVKYNGFDKRLLDVYSGQTFDHCVLEFVFNGDTLIYDPTNVPQKGGLNDKFTKDFKYGLRIKKEEKEITKLKHHSDNSLNVFVSMDTKDDGWGKYYVNWKIDFGGQIANLKNDLYVEGGVNSVFESISKELLGYTYITSSDYNLSFSFEKERPNSILNIKSKENSYIFDDNSDGATVFLPRPLYSWFKIPKPEDLGEYFTLPKVIKTNQTFKIPLTEWIDFTSDSSNFENDWIKYKKKTWIEDDTIYASYSAETYKTFLDSSSYQDVVETIDHLKKDMTILLEKNIHSETATNRRYMFYILRASLLVLVIFTVWLIIRFRKKRRALIHKLRSDITRLEKEIEDLSI</sequence>
<keyword evidence="1" id="KW-0472">Membrane</keyword>
<dbReference type="CDD" id="cd14686">
    <property type="entry name" value="bZIP"/>
    <property type="match status" value="1"/>
</dbReference>
<protein>
    <submittedName>
        <fullName evidence="4">Uncharacterized protein DUF3857</fullName>
    </submittedName>
</protein>
<dbReference type="Pfam" id="PF12969">
    <property type="entry name" value="DUF3857"/>
    <property type="match status" value="1"/>
</dbReference>
<dbReference type="InterPro" id="IPR038765">
    <property type="entry name" value="Papain-like_cys_pep_sf"/>
</dbReference>
<reference evidence="4 5" key="1">
    <citation type="submission" date="2018-03" db="EMBL/GenBank/DDBJ databases">
        <title>Genomic Encyclopedia of Archaeal and Bacterial Type Strains, Phase II (KMG-II): from individual species to whole genera.</title>
        <authorList>
            <person name="Goeker M."/>
        </authorList>
    </citation>
    <scope>NUCLEOTIDE SEQUENCE [LARGE SCALE GENOMIC DNA]</scope>
    <source>
        <strain evidence="4 5">DSM 28229</strain>
    </source>
</reference>
<comment type="caution">
    <text evidence="4">The sequence shown here is derived from an EMBL/GenBank/DDBJ whole genome shotgun (WGS) entry which is preliminary data.</text>
</comment>
<dbReference type="RefSeq" id="WP_109622773.1">
    <property type="nucleotide sequence ID" value="NZ_QGDO01000010.1"/>
</dbReference>
<dbReference type="Proteomes" id="UP000245535">
    <property type="component" value="Unassembled WGS sequence"/>
</dbReference>
<dbReference type="SUPFAM" id="SSF54001">
    <property type="entry name" value="Cysteine proteinases"/>
    <property type="match status" value="1"/>
</dbReference>
<dbReference type="Pfam" id="PF01841">
    <property type="entry name" value="Transglut_core"/>
    <property type="match status" value="1"/>
</dbReference>
<dbReference type="EMBL" id="QGDO01000010">
    <property type="protein sequence ID" value="PWJ35007.1"/>
    <property type="molecule type" value="Genomic_DNA"/>
</dbReference>
<feature type="domain" description="DUF3857" evidence="3">
    <location>
        <begin position="86"/>
        <end position="246"/>
    </location>
</feature>
<keyword evidence="1" id="KW-1133">Transmembrane helix</keyword>
<evidence type="ECO:0000313" key="5">
    <source>
        <dbReference type="Proteomes" id="UP000245535"/>
    </source>
</evidence>
<proteinExistence type="predicted"/>
<dbReference type="InterPro" id="IPR024618">
    <property type="entry name" value="DUF3857"/>
</dbReference>
<accession>A0A315YY74</accession>
<evidence type="ECO:0000259" key="2">
    <source>
        <dbReference type="Pfam" id="PF01841"/>
    </source>
</evidence>
<evidence type="ECO:0000313" key="4">
    <source>
        <dbReference type="EMBL" id="PWJ35007.1"/>
    </source>
</evidence>